<feature type="transmembrane region" description="Helical" evidence="1">
    <location>
        <begin position="36"/>
        <end position="57"/>
    </location>
</feature>
<accession>A0A1T4ZXF8</accession>
<keyword evidence="3" id="KW-1185">Reference proteome</keyword>
<keyword evidence="1" id="KW-1133">Transmembrane helix</keyword>
<name>A0A1T4ZXF8_9SPHI</name>
<sequence length="67" mass="7272">MAAIDPGLIKALFILGIGLLMLWKPRVVSERSDWEGYIKIGGLVVLLLGVVFVVSALNRVSCGSRFI</sequence>
<proteinExistence type="predicted"/>
<keyword evidence="1" id="KW-0812">Transmembrane</keyword>
<dbReference type="AlphaFoldDB" id="A0A1T4ZXF8"/>
<reference evidence="3" key="1">
    <citation type="submission" date="2017-02" db="EMBL/GenBank/DDBJ databases">
        <authorList>
            <person name="Varghese N."/>
            <person name="Submissions S."/>
        </authorList>
    </citation>
    <scope>NUCLEOTIDE SEQUENCE [LARGE SCALE GENOMIC DNA]</scope>
    <source>
        <strain evidence="3">DSM 22385</strain>
    </source>
</reference>
<gene>
    <name evidence="2" type="ORF">SAMN05661099_0026</name>
</gene>
<keyword evidence="1" id="KW-0472">Membrane</keyword>
<organism evidence="2 3">
    <name type="scientific">Daejeonella lutea</name>
    <dbReference type="NCBI Taxonomy" id="572036"/>
    <lineage>
        <taxon>Bacteria</taxon>
        <taxon>Pseudomonadati</taxon>
        <taxon>Bacteroidota</taxon>
        <taxon>Sphingobacteriia</taxon>
        <taxon>Sphingobacteriales</taxon>
        <taxon>Sphingobacteriaceae</taxon>
        <taxon>Daejeonella</taxon>
    </lineage>
</organism>
<protein>
    <submittedName>
        <fullName evidence="2">Uncharacterized protein</fullName>
    </submittedName>
</protein>
<evidence type="ECO:0000256" key="1">
    <source>
        <dbReference type="SAM" id="Phobius"/>
    </source>
</evidence>
<feature type="transmembrane region" description="Helical" evidence="1">
    <location>
        <begin position="7"/>
        <end position="24"/>
    </location>
</feature>
<dbReference type="Proteomes" id="UP000189981">
    <property type="component" value="Unassembled WGS sequence"/>
</dbReference>
<dbReference type="RefSeq" id="WP_079700547.1">
    <property type="nucleotide sequence ID" value="NZ_FUYR01000001.1"/>
</dbReference>
<dbReference type="EMBL" id="FUYR01000001">
    <property type="protein sequence ID" value="SKB27179.1"/>
    <property type="molecule type" value="Genomic_DNA"/>
</dbReference>
<evidence type="ECO:0000313" key="2">
    <source>
        <dbReference type="EMBL" id="SKB27179.1"/>
    </source>
</evidence>
<evidence type="ECO:0000313" key="3">
    <source>
        <dbReference type="Proteomes" id="UP000189981"/>
    </source>
</evidence>